<sequence>MQGTSSFLFPLFQPEEYDCHGWEFYKLTLLSEPLLIKVPKVPVIDSHSVEQFPGLMPRAATMWRHLCVGGMLR</sequence>
<evidence type="ECO:0000313" key="1">
    <source>
        <dbReference type="EMBL" id="KAK7285550.1"/>
    </source>
</evidence>
<name>A0AAN9ISM6_CLITE</name>
<organism evidence="1 2">
    <name type="scientific">Clitoria ternatea</name>
    <name type="common">Butterfly pea</name>
    <dbReference type="NCBI Taxonomy" id="43366"/>
    <lineage>
        <taxon>Eukaryota</taxon>
        <taxon>Viridiplantae</taxon>
        <taxon>Streptophyta</taxon>
        <taxon>Embryophyta</taxon>
        <taxon>Tracheophyta</taxon>
        <taxon>Spermatophyta</taxon>
        <taxon>Magnoliopsida</taxon>
        <taxon>eudicotyledons</taxon>
        <taxon>Gunneridae</taxon>
        <taxon>Pentapetalae</taxon>
        <taxon>rosids</taxon>
        <taxon>fabids</taxon>
        <taxon>Fabales</taxon>
        <taxon>Fabaceae</taxon>
        <taxon>Papilionoideae</taxon>
        <taxon>50 kb inversion clade</taxon>
        <taxon>NPAAA clade</taxon>
        <taxon>indigoferoid/millettioid clade</taxon>
        <taxon>Phaseoleae</taxon>
        <taxon>Clitoria</taxon>
    </lineage>
</organism>
<dbReference type="AlphaFoldDB" id="A0AAN9ISM6"/>
<evidence type="ECO:0000313" key="2">
    <source>
        <dbReference type="Proteomes" id="UP001359559"/>
    </source>
</evidence>
<gene>
    <name evidence="1" type="ORF">RJT34_20325</name>
</gene>
<dbReference type="Proteomes" id="UP001359559">
    <property type="component" value="Unassembled WGS sequence"/>
</dbReference>
<comment type="caution">
    <text evidence="1">The sequence shown here is derived from an EMBL/GenBank/DDBJ whole genome shotgun (WGS) entry which is preliminary data.</text>
</comment>
<proteinExistence type="predicted"/>
<protein>
    <submittedName>
        <fullName evidence="1">Uncharacterized protein</fullName>
    </submittedName>
</protein>
<dbReference type="EMBL" id="JAYKXN010000005">
    <property type="protein sequence ID" value="KAK7285550.1"/>
    <property type="molecule type" value="Genomic_DNA"/>
</dbReference>
<keyword evidence="2" id="KW-1185">Reference proteome</keyword>
<accession>A0AAN9ISM6</accession>
<reference evidence="1 2" key="1">
    <citation type="submission" date="2024-01" db="EMBL/GenBank/DDBJ databases">
        <title>The genomes of 5 underutilized Papilionoideae crops provide insights into root nodulation and disease resistance.</title>
        <authorList>
            <person name="Yuan L."/>
        </authorList>
    </citation>
    <scope>NUCLEOTIDE SEQUENCE [LARGE SCALE GENOMIC DNA]</scope>
    <source>
        <strain evidence="1">LY-2023</strain>
        <tissue evidence="1">Leaf</tissue>
    </source>
</reference>